<evidence type="ECO:0000256" key="1">
    <source>
        <dbReference type="PROSITE-ProRule" id="PRU00497"/>
    </source>
</evidence>
<evidence type="ECO:0008006" key="6">
    <source>
        <dbReference type="Google" id="ProtNLM"/>
    </source>
</evidence>
<name>A0AAW0Y0E8_CHEQU</name>
<dbReference type="PANTHER" id="PTHR10380:SF224">
    <property type="entry name" value="CUTICULAR PROTEIN 12A"/>
    <property type="match status" value="1"/>
</dbReference>
<evidence type="ECO:0000256" key="3">
    <source>
        <dbReference type="SAM" id="SignalP"/>
    </source>
</evidence>
<dbReference type="GO" id="GO:0062129">
    <property type="term" value="C:chitin-based extracellular matrix"/>
    <property type="evidence" value="ECO:0007669"/>
    <property type="project" value="TreeGrafter"/>
</dbReference>
<dbReference type="InterPro" id="IPR000618">
    <property type="entry name" value="Insect_cuticle"/>
</dbReference>
<gene>
    <name evidence="4" type="ORF">OTU49_015387</name>
</gene>
<dbReference type="InterPro" id="IPR050468">
    <property type="entry name" value="Cuticle_Struct_Prot"/>
</dbReference>
<sequence>PCYPAMNTLALLLTAALCCWRCERVMASAGIHTVNHKGVMYAAAPQERGAYSVGPAGGRYNYGYNTGDGIAKVEVRQHDGSIVGSYRYFDPTGKQVVRSYVADNRGFRVLGNDLPISPDTPASKVLGAPAFTAAVEGTREFAIPPPLGASTLSQTSSYQLQQQQSQQQQLQDQLVKRQQEAFRLQQQQLEEQRRQLRLQEEKLEALQRELDAQHLRIQQQLQQSQVSVHQQQLPVQQYQFQSHQQQSQLPQIQNQLTGGLTSPYFYFQHDINYDFPAGFAYAGLPVINTSPSRKTVYPKSTYTIGQA</sequence>
<feature type="coiled-coil region" evidence="2">
    <location>
        <begin position="160"/>
        <end position="223"/>
    </location>
</feature>
<dbReference type="EMBL" id="JARKIK010000009">
    <property type="protein sequence ID" value="KAK8749482.1"/>
    <property type="molecule type" value="Genomic_DNA"/>
</dbReference>
<protein>
    <recommendedName>
        <fullName evidence="6">Cuticular protein</fullName>
    </recommendedName>
</protein>
<keyword evidence="2" id="KW-0175">Coiled coil</keyword>
<organism evidence="4 5">
    <name type="scientific">Cherax quadricarinatus</name>
    <name type="common">Australian red claw crayfish</name>
    <dbReference type="NCBI Taxonomy" id="27406"/>
    <lineage>
        <taxon>Eukaryota</taxon>
        <taxon>Metazoa</taxon>
        <taxon>Ecdysozoa</taxon>
        <taxon>Arthropoda</taxon>
        <taxon>Crustacea</taxon>
        <taxon>Multicrustacea</taxon>
        <taxon>Malacostraca</taxon>
        <taxon>Eumalacostraca</taxon>
        <taxon>Eucarida</taxon>
        <taxon>Decapoda</taxon>
        <taxon>Pleocyemata</taxon>
        <taxon>Astacidea</taxon>
        <taxon>Parastacoidea</taxon>
        <taxon>Parastacidae</taxon>
        <taxon>Cherax</taxon>
    </lineage>
</organism>
<dbReference type="PANTHER" id="PTHR10380">
    <property type="entry name" value="CUTICLE PROTEIN"/>
    <property type="match status" value="1"/>
</dbReference>
<dbReference type="Pfam" id="PF00379">
    <property type="entry name" value="Chitin_bind_4"/>
    <property type="match status" value="1"/>
</dbReference>
<reference evidence="4 5" key="1">
    <citation type="journal article" date="2024" name="BMC Genomics">
        <title>Genome assembly of redclaw crayfish (Cherax quadricarinatus) provides insights into its immune adaptation and hypoxia tolerance.</title>
        <authorList>
            <person name="Liu Z."/>
            <person name="Zheng J."/>
            <person name="Li H."/>
            <person name="Fang K."/>
            <person name="Wang S."/>
            <person name="He J."/>
            <person name="Zhou D."/>
            <person name="Weng S."/>
            <person name="Chi M."/>
            <person name="Gu Z."/>
            <person name="He J."/>
            <person name="Li F."/>
            <person name="Wang M."/>
        </authorList>
    </citation>
    <scope>NUCLEOTIDE SEQUENCE [LARGE SCALE GENOMIC DNA]</scope>
    <source>
        <strain evidence="4">ZL_2023a</strain>
    </source>
</reference>
<dbReference type="GO" id="GO:0008010">
    <property type="term" value="F:structural constituent of chitin-based larval cuticle"/>
    <property type="evidence" value="ECO:0007669"/>
    <property type="project" value="TreeGrafter"/>
</dbReference>
<keyword evidence="3" id="KW-0732">Signal</keyword>
<proteinExistence type="predicted"/>
<evidence type="ECO:0000256" key="2">
    <source>
        <dbReference type="SAM" id="Coils"/>
    </source>
</evidence>
<evidence type="ECO:0000313" key="5">
    <source>
        <dbReference type="Proteomes" id="UP001445076"/>
    </source>
</evidence>
<dbReference type="AlphaFoldDB" id="A0AAW0Y0E8"/>
<keyword evidence="5" id="KW-1185">Reference proteome</keyword>
<keyword evidence="1" id="KW-0193">Cuticle</keyword>
<dbReference type="Proteomes" id="UP001445076">
    <property type="component" value="Unassembled WGS sequence"/>
</dbReference>
<comment type="caution">
    <text evidence="4">The sequence shown here is derived from an EMBL/GenBank/DDBJ whole genome shotgun (WGS) entry which is preliminary data.</text>
</comment>
<evidence type="ECO:0000313" key="4">
    <source>
        <dbReference type="EMBL" id="KAK8749482.1"/>
    </source>
</evidence>
<feature type="non-terminal residue" evidence="4">
    <location>
        <position position="1"/>
    </location>
</feature>
<dbReference type="PRINTS" id="PR00947">
    <property type="entry name" value="CUTICLE"/>
</dbReference>
<accession>A0AAW0Y0E8</accession>
<feature type="chain" id="PRO_5043474883" description="Cuticular protein" evidence="3">
    <location>
        <begin position="28"/>
        <end position="307"/>
    </location>
</feature>
<feature type="signal peptide" evidence="3">
    <location>
        <begin position="1"/>
        <end position="27"/>
    </location>
</feature>
<dbReference type="PROSITE" id="PS51155">
    <property type="entry name" value="CHIT_BIND_RR_2"/>
    <property type="match status" value="1"/>
</dbReference>